<feature type="domain" description="Peptidase S1" evidence="2">
    <location>
        <begin position="12"/>
        <end position="67"/>
    </location>
</feature>
<keyword evidence="4" id="KW-1185">Reference proteome</keyword>
<proteinExistence type="predicted"/>
<gene>
    <name evidence="3" type="ORF">L9F63_005068</name>
</gene>
<feature type="non-terminal residue" evidence="3">
    <location>
        <position position="84"/>
    </location>
</feature>
<sequence length="84" mass="9720">MQYGAGENLARIYKGNEAFRGQFPYAVYIHYPRHYCSGTIISRKWVLTAGHCINPKISPEQHRIYAGNVEYNFDELPKSGQIRK</sequence>
<evidence type="ECO:0000313" key="4">
    <source>
        <dbReference type="Proteomes" id="UP001233999"/>
    </source>
</evidence>
<dbReference type="AlphaFoldDB" id="A0AAD7ZDW9"/>
<dbReference type="PROSITE" id="PS00134">
    <property type="entry name" value="TRYPSIN_HIS"/>
    <property type="match status" value="1"/>
</dbReference>
<dbReference type="InterPro" id="IPR043504">
    <property type="entry name" value="Peptidase_S1_PA_chymotrypsin"/>
</dbReference>
<dbReference type="InterPro" id="IPR009003">
    <property type="entry name" value="Peptidase_S1_PA"/>
</dbReference>
<keyword evidence="1" id="KW-1015">Disulfide bond</keyword>
<evidence type="ECO:0000259" key="2">
    <source>
        <dbReference type="Pfam" id="PF00089"/>
    </source>
</evidence>
<dbReference type="Gene3D" id="2.40.10.10">
    <property type="entry name" value="Trypsin-like serine proteases"/>
    <property type="match status" value="1"/>
</dbReference>
<name>A0AAD7ZDW9_DIPPU</name>
<reference evidence="3" key="1">
    <citation type="journal article" date="2023" name="IScience">
        <title>Live-bearing cockroach genome reveals convergent evolutionary mechanisms linked to viviparity in insects and beyond.</title>
        <authorList>
            <person name="Fouks B."/>
            <person name="Harrison M.C."/>
            <person name="Mikhailova A.A."/>
            <person name="Marchal E."/>
            <person name="English S."/>
            <person name="Carruthers M."/>
            <person name="Jennings E.C."/>
            <person name="Chiamaka E.L."/>
            <person name="Frigard R.A."/>
            <person name="Pippel M."/>
            <person name="Attardo G.M."/>
            <person name="Benoit J.B."/>
            <person name="Bornberg-Bauer E."/>
            <person name="Tobe S.S."/>
        </authorList>
    </citation>
    <scope>NUCLEOTIDE SEQUENCE</scope>
    <source>
        <strain evidence="3">Stay&amp;Tobe</strain>
    </source>
</reference>
<evidence type="ECO:0000256" key="1">
    <source>
        <dbReference type="ARBA" id="ARBA00023157"/>
    </source>
</evidence>
<evidence type="ECO:0000313" key="3">
    <source>
        <dbReference type="EMBL" id="KAJ9578706.1"/>
    </source>
</evidence>
<organism evidence="3 4">
    <name type="scientific">Diploptera punctata</name>
    <name type="common">Pacific beetle cockroach</name>
    <dbReference type="NCBI Taxonomy" id="6984"/>
    <lineage>
        <taxon>Eukaryota</taxon>
        <taxon>Metazoa</taxon>
        <taxon>Ecdysozoa</taxon>
        <taxon>Arthropoda</taxon>
        <taxon>Hexapoda</taxon>
        <taxon>Insecta</taxon>
        <taxon>Pterygota</taxon>
        <taxon>Neoptera</taxon>
        <taxon>Polyneoptera</taxon>
        <taxon>Dictyoptera</taxon>
        <taxon>Blattodea</taxon>
        <taxon>Blaberoidea</taxon>
        <taxon>Blaberidae</taxon>
        <taxon>Diplopterinae</taxon>
        <taxon>Diploptera</taxon>
    </lineage>
</organism>
<dbReference type="GO" id="GO:0004252">
    <property type="term" value="F:serine-type endopeptidase activity"/>
    <property type="evidence" value="ECO:0007669"/>
    <property type="project" value="InterPro"/>
</dbReference>
<dbReference type="EMBL" id="JASPKZ010008864">
    <property type="protein sequence ID" value="KAJ9578706.1"/>
    <property type="molecule type" value="Genomic_DNA"/>
</dbReference>
<dbReference type="Proteomes" id="UP001233999">
    <property type="component" value="Unassembled WGS sequence"/>
</dbReference>
<dbReference type="SUPFAM" id="SSF50494">
    <property type="entry name" value="Trypsin-like serine proteases"/>
    <property type="match status" value="1"/>
</dbReference>
<protein>
    <recommendedName>
        <fullName evidence="2">Peptidase S1 domain-containing protein</fullName>
    </recommendedName>
</protein>
<accession>A0AAD7ZDW9</accession>
<dbReference type="PANTHER" id="PTHR24250">
    <property type="entry name" value="CHYMOTRYPSIN-RELATED"/>
    <property type="match status" value="1"/>
</dbReference>
<reference evidence="3" key="2">
    <citation type="submission" date="2023-05" db="EMBL/GenBank/DDBJ databases">
        <authorList>
            <person name="Fouks B."/>
        </authorList>
    </citation>
    <scope>NUCLEOTIDE SEQUENCE</scope>
    <source>
        <strain evidence="3">Stay&amp;Tobe</strain>
        <tissue evidence="3">Testes</tissue>
    </source>
</reference>
<dbReference type="InterPro" id="IPR018114">
    <property type="entry name" value="TRYPSIN_HIS"/>
</dbReference>
<dbReference type="InterPro" id="IPR001254">
    <property type="entry name" value="Trypsin_dom"/>
</dbReference>
<comment type="caution">
    <text evidence="3">The sequence shown here is derived from an EMBL/GenBank/DDBJ whole genome shotgun (WGS) entry which is preliminary data.</text>
</comment>
<dbReference type="Pfam" id="PF00089">
    <property type="entry name" value="Trypsin"/>
    <property type="match status" value="1"/>
</dbReference>
<dbReference type="GO" id="GO:0006508">
    <property type="term" value="P:proteolysis"/>
    <property type="evidence" value="ECO:0007669"/>
    <property type="project" value="InterPro"/>
</dbReference>